<dbReference type="Proteomes" id="UP000188354">
    <property type="component" value="Chromosome LG10"/>
</dbReference>
<dbReference type="AlphaFoldDB" id="A0A1J7HA29"/>
<dbReference type="EMBL" id="CM007370">
    <property type="protein sequence ID" value="OIW03306.1"/>
    <property type="molecule type" value="Genomic_DNA"/>
</dbReference>
<gene>
    <name evidence="1" type="ORF">TanjilG_16455</name>
    <name evidence="2" type="ORF">TanjilG_16456</name>
</gene>
<sequence>MMREGSGGAVMEMRVILEDDTEVDDCVELVVIEDTVELEDLASYSNDEVVALVRAGTRAVAMANKDDTEEDLTYSDALSAGYFGYNIILCIFDRATPCCAKTKECRLGTGSSMGNTTMPLIWRSIRKGINEAALASGGINEAYGLPNSGQQTWNECMHEVGLSLDVGGGLLGEMQPMHGKSSSPSNSPMHTGMDKCDRQEVCVGISNTSNLFILPSKANREIVYLINNVQDNRYMEGVDGNSTVVSYLGYMVDLGKTKDVHDNTMDCF</sequence>
<accession>A0A1J7HA29</accession>
<evidence type="ECO:0000313" key="3">
    <source>
        <dbReference type="Proteomes" id="UP000188354"/>
    </source>
</evidence>
<dbReference type="Gramene" id="OIW03306">
    <property type="protein sequence ID" value="OIW03306"/>
    <property type="gene ID" value="TanjilG_16455"/>
</dbReference>
<reference evidence="1 3" key="1">
    <citation type="journal article" date="2017" name="Plant Biotechnol. J.">
        <title>A comprehensive draft genome sequence for lupin (Lupinus angustifolius), an emerging health food: insights into plant-microbe interactions and legume evolution.</title>
        <authorList>
            <person name="Hane J.K."/>
            <person name="Ming Y."/>
            <person name="Kamphuis L.G."/>
            <person name="Nelson M.N."/>
            <person name="Garg G."/>
            <person name="Atkins C.A."/>
            <person name="Bayer P.E."/>
            <person name="Bravo A."/>
            <person name="Bringans S."/>
            <person name="Cannon S."/>
            <person name="Edwards D."/>
            <person name="Foley R."/>
            <person name="Gao L.L."/>
            <person name="Harrison M.J."/>
            <person name="Huang W."/>
            <person name="Hurgobin B."/>
            <person name="Li S."/>
            <person name="Liu C.W."/>
            <person name="McGrath A."/>
            <person name="Morahan G."/>
            <person name="Murray J."/>
            <person name="Weller J."/>
            <person name="Jian J."/>
            <person name="Singh K.B."/>
        </authorList>
    </citation>
    <scope>NUCLEOTIDE SEQUENCE [LARGE SCALE GENOMIC DNA]</scope>
    <source>
        <strain evidence="3">cv. Tanjil</strain>
        <tissue evidence="1">Whole plant</tissue>
    </source>
</reference>
<dbReference type="Gramene" id="OIW03307">
    <property type="protein sequence ID" value="OIW03307"/>
    <property type="gene ID" value="TanjilG_16456"/>
</dbReference>
<evidence type="ECO:0000313" key="2">
    <source>
        <dbReference type="EMBL" id="OIW03307.1"/>
    </source>
</evidence>
<name>A0A1J7HA29_LUPAN</name>
<protein>
    <submittedName>
        <fullName evidence="1">Uncharacterized protein</fullName>
    </submittedName>
</protein>
<organism evidence="1 3">
    <name type="scientific">Lupinus angustifolius</name>
    <name type="common">Narrow-leaved blue lupine</name>
    <dbReference type="NCBI Taxonomy" id="3871"/>
    <lineage>
        <taxon>Eukaryota</taxon>
        <taxon>Viridiplantae</taxon>
        <taxon>Streptophyta</taxon>
        <taxon>Embryophyta</taxon>
        <taxon>Tracheophyta</taxon>
        <taxon>Spermatophyta</taxon>
        <taxon>Magnoliopsida</taxon>
        <taxon>eudicotyledons</taxon>
        <taxon>Gunneridae</taxon>
        <taxon>Pentapetalae</taxon>
        <taxon>rosids</taxon>
        <taxon>fabids</taxon>
        <taxon>Fabales</taxon>
        <taxon>Fabaceae</taxon>
        <taxon>Papilionoideae</taxon>
        <taxon>50 kb inversion clade</taxon>
        <taxon>genistoids sensu lato</taxon>
        <taxon>core genistoids</taxon>
        <taxon>Genisteae</taxon>
        <taxon>Lupinus</taxon>
    </lineage>
</organism>
<keyword evidence="3" id="KW-1185">Reference proteome</keyword>
<proteinExistence type="predicted"/>
<dbReference type="EMBL" id="CM007370">
    <property type="protein sequence ID" value="OIW03307.1"/>
    <property type="molecule type" value="Genomic_DNA"/>
</dbReference>
<evidence type="ECO:0000313" key="1">
    <source>
        <dbReference type="EMBL" id="OIW03306.1"/>
    </source>
</evidence>